<evidence type="ECO:0000256" key="1">
    <source>
        <dbReference type="ARBA" id="ARBA00004127"/>
    </source>
</evidence>
<protein>
    <submittedName>
        <fullName evidence="6">Isoprenylcysteine carboxylmethyltransferase family protein</fullName>
        <ecNumber evidence="6">2.1.1.100</ecNumber>
        <ecNumber evidence="6">2.1.1.334</ecNumber>
    </submittedName>
</protein>
<dbReference type="EC" id="2.1.1.334" evidence="6"/>
<dbReference type="GO" id="GO:0012505">
    <property type="term" value="C:endomembrane system"/>
    <property type="evidence" value="ECO:0007669"/>
    <property type="project" value="UniProtKB-SubCell"/>
</dbReference>
<evidence type="ECO:0000256" key="2">
    <source>
        <dbReference type="ARBA" id="ARBA00022692"/>
    </source>
</evidence>
<accession>A0AA97HZU0</accession>
<keyword evidence="2 5" id="KW-0812">Transmembrane</keyword>
<dbReference type="EC" id="2.1.1.100" evidence="6"/>
<name>A0AA97HZU0_9SPHN</name>
<keyword evidence="4 5" id="KW-0472">Membrane</keyword>
<evidence type="ECO:0000313" key="6">
    <source>
        <dbReference type="EMBL" id="WOE74192.1"/>
    </source>
</evidence>
<sequence>MVEKAKKDGPNVRFPPPLVYLGFILLGRILDTLLPLPSIVPQAEFEWIGVALIAIGIAIVIVSMGLFSKAGENPEPWTATEVIIARGPYRHSRNPMYLAMAMIMLGFAFWQDSAGTLFFLPFAVLAIDRFVIRAEEEYLARRFGKGFLDYQKKVRRWL</sequence>
<dbReference type="GO" id="GO:0004671">
    <property type="term" value="F:protein C-terminal S-isoprenylcysteine carboxyl O-methyltransferase activity"/>
    <property type="evidence" value="ECO:0007669"/>
    <property type="project" value="UniProtKB-EC"/>
</dbReference>
<feature type="transmembrane region" description="Helical" evidence="5">
    <location>
        <begin position="116"/>
        <end position="132"/>
    </location>
</feature>
<evidence type="ECO:0000256" key="5">
    <source>
        <dbReference type="SAM" id="Phobius"/>
    </source>
</evidence>
<comment type="subcellular location">
    <subcellularLocation>
        <location evidence="1">Endomembrane system</location>
        <topology evidence="1">Multi-pass membrane protein</topology>
    </subcellularLocation>
</comment>
<dbReference type="EMBL" id="CP136594">
    <property type="protein sequence ID" value="WOE74192.1"/>
    <property type="molecule type" value="Genomic_DNA"/>
</dbReference>
<evidence type="ECO:0000313" key="7">
    <source>
        <dbReference type="Proteomes" id="UP001302429"/>
    </source>
</evidence>
<reference evidence="6 7" key="1">
    <citation type="submission" date="2023-10" db="EMBL/GenBank/DDBJ databases">
        <title>Complete genome sequence of a Sphingomonadaceae bacterium.</title>
        <authorList>
            <person name="Yan C."/>
        </authorList>
    </citation>
    <scope>NUCLEOTIDE SEQUENCE [LARGE SCALE GENOMIC DNA]</scope>
    <source>
        <strain evidence="6 7">SCSIO 66989</strain>
    </source>
</reference>
<dbReference type="RefSeq" id="WP_317080425.1">
    <property type="nucleotide sequence ID" value="NZ_CP136594.1"/>
</dbReference>
<dbReference type="Proteomes" id="UP001302429">
    <property type="component" value="Chromosome"/>
</dbReference>
<dbReference type="KEGG" id="acoa:RB602_10030"/>
<keyword evidence="6" id="KW-0808">Transferase</keyword>
<proteinExistence type="predicted"/>
<keyword evidence="6" id="KW-0489">Methyltransferase</keyword>
<evidence type="ECO:0000256" key="3">
    <source>
        <dbReference type="ARBA" id="ARBA00022989"/>
    </source>
</evidence>
<feature type="transmembrane region" description="Helical" evidence="5">
    <location>
        <begin position="94"/>
        <end position="110"/>
    </location>
</feature>
<feature type="transmembrane region" description="Helical" evidence="5">
    <location>
        <begin position="45"/>
        <end position="67"/>
    </location>
</feature>
<keyword evidence="7" id="KW-1185">Reference proteome</keyword>
<feature type="transmembrane region" description="Helical" evidence="5">
    <location>
        <begin position="12"/>
        <end position="30"/>
    </location>
</feature>
<dbReference type="Pfam" id="PF04191">
    <property type="entry name" value="PEMT"/>
    <property type="match status" value="1"/>
</dbReference>
<evidence type="ECO:0000256" key="4">
    <source>
        <dbReference type="ARBA" id="ARBA00023136"/>
    </source>
</evidence>
<dbReference type="Gene3D" id="1.20.120.1630">
    <property type="match status" value="1"/>
</dbReference>
<keyword evidence="3 5" id="KW-1133">Transmembrane helix</keyword>
<organism evidence="6 7">
    <name type="scientific">Alterisphingorhabdus coralli</name>
    <dbReference type="NCBI Taxonomy" id="3071408"/>
    <lineage>
        <taxon>Bacteria</taxon>
        <taxon>Pseudomonadati</taxon>
        <taxon>Pseudomonadota</taxon>
        <taxon>Alphaproteobacteria</taxon>
        <taxon>Sphingomonadales</taxon>
        <taxon>Sphingomonadaceae</taxon>
        <taxon>Alterisphingorhabdus (ex Yan et al. 2024)</taxon>
    </lineage>
</organism>
<dbReference type="GO" id="GO:0032259">
    <property type="term" value="P:methylation"/>
    <property type="evidence" value="ECO:0007669"/>
    <property type="project" value="UniProtKB-KW"/>
</dbReference>
<gene>
    <name evidence="6" type="ORF">RB602_10030</name>
</gene>
<dbReference type="InterPro" id="IPR007318">
    <property type="entry name" value="Phopholipid_MeTrfase"/>
</dbReference>
<dbReference type="AlphaFoldDB" id="A0AA97HZU0"/>